<reference evidence="3" key="1">
    <citation type="submission" date="2017-03" db="EMBL/GenBank/DDBJ databases">
        <title>Phytopthora megakarya and P. palmivora, two closely related causual agents of cacao black pod achieved similar genome size and gene model numbers by different mechanisms.</title>
        <authorList>
            <person name="Ali S."/>
            <person name="Shao J."/>
            <person name="Larry D.J."/>
            <person name="Kronmiller B."/>
            <person name="Shen D."/>
            <person name="Strem M.D."/>
            <person name="Melnick R.L."/>
            <person name="Guiltinan M.J."/>
            <person name="Tyler B.M."/>
            <person name="Meinhardt L.W."/>
            <person name="Bailey B.A."/>
        </authorList>
    </citation>
    <scope>NUCLEOTIDE SEQUENCE [LARGE SCALE GENOMIC DNA]</scope>
    <source>
        <strain evidence="3">zdho120</strain>
    </source>
</reference>
<accession>A0A225X3R0</accession>
<comment type="caution">
    <text evidence="2">The sequence shown here is derived from an EMBL/GenBank/DDBJ whole genome shotgun (WGS) entry which is preliminary data.</text>
</comment>
<dbReference type="AlphaFoldDB" id="A0A225X3R0"/>
<sequence>MLGERREQRISRAKAKKGEVTVVRKGKGMRKKATKLIAPALEIVETKGKVDRGTTVVAEGTGRAETKDTTAEEAVEAKCLYSKPRIQEKGGELYYKMVPLILEATAVMRMLLLMSCLSQFLNYYPDEDLEMPGELEGDGEDDGSEDDDWGRNYQMKKA</sequence>
<keyword evidence="3" id="KW-1185">Reference proteome</keyword>
<feature type="region of interest" description="Disordered" evidence="1">
    <location>
        <begin position="130"/>
        <end position="158"/>
    </location>
</feature>
<evidence type="ECO:0000313" key="3">
    <source>
        <dbReference type="Proteomes" id="UP000198211"/>
    </source>
</evidence>
<evidence type="ECO:0000256" key="1">
    <source>
        <dbReference type="SAM" id="MobiDB-lite"/>
    </source>
</evidence>
<proteinExistence type="predicted"/>
<feature type="compositionally biased region" description="Acidic residues" evidence="1">
    <location>
        <begin position="130"/>
        <end position="148"/>
    </location>
</feature>
<evidence type="ECO:0000313" key="2">
    <source>
        <dbReference type="EMBL" id="OWZ24725.1"/>
    </source>
</evidence>
<protein>
    <submittedName>
        <fullName evidence="2">Uncharacterized protein</fullName>
    </submittedName>
</protein>
<gene>
    <name evidence="2" type="ORF">PHMEG_000159</name>
</gene>
<dbReference type="EMBL" id="NBNE01000004">
    <property type="protein sequence ID" value="OWZ24725.1"/>
    <property type="molecule type" value="Genomic_DNA"/>
</dbReference>
<name>A0A225X3R0_9STRA</name>
<organism evidence="2 3">
    <name type="scientific">Phytophthora megakarya</name>
    <dbReference type="NCBI Taxonomy" id="4795"/>
    <lineage>
        <taxon>Eukaryota</taxon>
        <taxon>Sar</taxon>
        <taxon>Stramenopiles</taxon>
        <taxon>Oomycota</taxon>
        <taxon>Peronosporomycetes</taxon>
        <taxon>Peronosporales</taxon>
        <taxon>Peronosporaceae</taxon>
        <taxon>Phytophthora</taxon>
    </lineage>
</organism>
<dbReference type="Proteomes" id="UP000198211">
    <property type="component" value="Unassembled WGS sequence"/>
</dbReference>